<dbReference type="PANTHER" id="PTHR11592:SF78">
    <property type="entry name" value="GLUTATHIONE PEROXIDASE"/>
    <property type="match status" value="1"/>
</dbReference>
<keyword evidence="2 4" id="KW-0575">Peroxidase</keyword>
<evidence type="ECO:0000256" key="2">
    <source>
        <dbReference type="ARBA" id="ARBA00022559"/>
    </source>
</evidence>
<dbReference type="RefSeq" id="WP_005955804.1">
    <property type="nucleotide sequence ID" value="NZ_AOJP01000009.1"/>
</dbReference>
<dbReference type="InterPro" id="IPR029760">
    <property type="entry name" value="GPX_CS"/>
</dbReference>
<dbReference type="PROSITE" id="PS00460">
    <property type="entry name" value="GLUTATHIONE_PEROXID_1"/>
    <property type="match status" value="1"/>
</dbReference>
<dbReference type="Pfam" id="PF00255">
    <property type="entry name" value="GSHPx"/>
    <property type="match status" value="1"/>
</dbReference>
<dbReference type="AlphaFoldDB" id="A0A017H485"/>
<comment type="caution">
    <text evidence="5">The sequence shown here is derived from an EMBL/GenBank/DDBJ whole genome shotgun (WGS) entry which is preliminary data.</text>
</comment>
<dbReference type="PIRSF" id="PIRSF000303">
    <property type="entry name" value="Glutathion_perox"/>
    <property type="match status" value="1"/>
</dbReference>
<dbReference type="InterPro" id="IPR029759">
    <property type="entry name" value="GPX_AS"/>
</dbReference>
<dbReference type="InterPro" id="IPR000889">
    <property type="entry name" value="Glutathione_peroxidase"/>
</dbReference>
<dbReference type="PROSITE" id="PS51355">
    <property type="entry name" value="GLUTATHIONE_PEROXID_3"/>
    <property type="match status" value="1"/>
</dbReference>
<name>A0A017H485_9FUSO</name>
<evidence type="ECO:0000313" key="5">
    <source>
        <dbReference type="EMBL" id="KID50177.1"/>
    </source>
</evidence>
<dbReference type="PANTHER" id="PTHR11592">
    <property type="entry name" value="GLUTATHIONE PEROXIDASE"/>
    <property type="match status" value="1"/>
</dbReference>
<dbReference type="GeneID" id="75076479"/>
<comment type="similarity">
    <text evidence="1 4">Belongs to the glutathione peroxidase family.</text>
</comment>
<evidence type="ECO:0000256" key="3">
    <source>
        <dbReference type="ARBA" id="ARBA00023002"/>
    </source>
</evidence>
<dbReference type="EMBL" id="AUZI01000007">
    <property type="protein sequence ID" value="KID50177.1"/>
    <property type="molecule type" value="Genomic_DNA"/>
</dbReference>
<organism evidence="5 6">
    <name type="scientific">Fusobacterium necrophorum subsp. funduliforme B35</name>
    <dbReference type="NCBI Taxonomy" id="1226633"/>
    <lineage>
        <taxon>Bacteria</taxon>
        <taxon>Fusobacteriati</taxon>
        <taxon>Fusobacteriota</taxon>
        <taxon>Fusobacteriia</taxon>
        <taxon>Fusobacteriales</taxon>
        <taxon>Fusobacteriaceae</taxon>
        <taxon>Fusobacterium</taxon>
    </lineage>
</organism>
<dbReference type="PROSITE" id="PS00763">
    <property type="entry name" value="GLUTATHIONE_PEROXID_2"/>
    <property type="match status" value="1"/>
</dbReference>
<evidence type="ECO:0000313" key="6">
    <source>
        <dbReference type="Proteomes" id="UP000031184"/>
    </source>
</evidence>
<dbReference type="GO" id="GO:0034599">
    <property type="term" value="P:cellular response to oxidative stress"/>
    <property type="evidence" value="ECO:0007669"/>
    <property type="project" value="TreeGrafter"/>
</dbReference>
<dbReference type="Proteomes" id="UP000031184">
    <property type="component" value="Unassembled WGS sequence"/>
</dbReference>
<dbReference type="InterPro" id="IPR036249">
    <property type="entry name" value="Thioredoxin-like_sf"/>
</dbReference>
<keyword evidence="3 4" id="KW-0560">Oxidoreductase</keyword>
<dbReference type="OrthoDB" id="9809733at2"/>
<evidence type="ECO:0000256" key="4">
    <source>
        <dbReference type="RuleBase" id="RU000499"/>
    </source>
</evidence>
<dbReference type="PATRIC" id="fig|1226633.4.peg.116"/>
<gene>
    <name evidence="5" type="ORF">C095_00620</name>
</gene>
<evidence type="ECO:0000256" key="1">
    <source>
        <dbReference type="ARBA" id="ARBA00006926"/>
    </source>
</evidence>
<dbReference type="PRINTS" id="PR01011">
    <property type="entry name" value="GLUTPROXDASE"/>
</dbReference>
<dbReference type="PROSITE" id="PS51257">
    <property type="entry name" value="PROKAR_LIPOPROTEIN"/>
    <property type="match status" value="1"/>
</dbReference>
<reference evidence="5 6" key="1">
    <citation type="submission" date="2013-08" db="EMBL/GenBank/DDBJ databases">
        <title>An opportunistic ruminal bacterium that causes liver abscesses in cattle.</title>
        <authorList>
            <person name="Benahmed F.H."/>
            <person name="Rasmussen M."/>
            <person name="Harbottle H."/>
            <person name="Soppet D."/>
            <person name="Nagaraja T.G."/>
            <person name="Davidson M."/>
        </authorList>
    </citation>
    <scope>NUCLEOTIDE SEQUENCE [LARGE SCALE GENOMIC DNA]</scope>
    <source>
        <strain evidence="5 6">B35</strain>
    </source>
</reference>
<sequence length="182" mass="20759">MKIYEFNAKDITGKVVPLEQYQGNILLIVNTATACGFTPQYNELEALYKKYQGQGFLILDFPCNQFGQQAPGSEHEISNFCSLNFGVSFPQFSKVDVNGETAHPLFQYLQSEKGFAGFDPKHKLTPILENMLRKENPNFEKEASIKWNFTKFLVDRNGQVLQRFEPTSDISEIDKIIKSMLS</sequence>
<protein>
    <recommendedName>
        <fullName evidence="4">Glutathione peroxidase</fullName>
    </recommendedName>
</protein>
<dbReference type="Gene3D" id="3.40.30.10">
    <property type="entry name" value="Glutaredoxin"/>
    <property type="match status" value="1"/>
</dbReference>
<dbReference type="CDD" id="cd00340">
    <property type="entry name" value="GSH_Peroxidase"/>
    <property type="match status" value="1"/>
</dbReference>
<accession>A0A017H485</accession>
<dbReference type="FunFam" id="3.40.30.10:FF:000010">
    <property type="entry name" value="Glutathione peroxidase"/>
    <property type="match status" value="1"/>
</dbReference>
<proteinExistence type="inferred from homology"/>
<dbReference type="SUPFAM" id="SSF52833">
    <property type="entry name" value="Thioredoxin-like"/>
    <property type="match status" value="1"/>
</dbReference>
<dbReference type="GO" id="GO:0004601">
    <property type="term" value="F:peroxidase activity"/>
    <property type="evidence" value="ECO:0007669"/>
    <property type="project" value="UniProtKB-KW"/>
</dbReference>